<dbReference type="InterPro" id="IPR019489">
    <property type="entry name" value="Clp_ATPase_C"/>
</dbReference>
<dbReference type="EMBL" id="UOEI01000108">
    <property type="protein sequence ID" value="VAV93831.1"/>
    <property type="molecule type" value="Genomic_DNA"/>
</dbReference>
<dbReference type="GO" id="GO:0005524">
    <property type="term" value="F:ATP binding"/>
    <property type="evidence" value="ECO:0007669"/>
    <property type="project" value="UniProtKB-KW"/>
</dbReference>
<keyword evidence="5" id="KW-0645">Protease</keyword>
<organism evidence="5">
    <name type="scientific">hydrothermal vent metagenome</name>
    <dbReference type="NCBI Taxonomy" id="652676"/>
    <lineage>
        <taxon>unclassified sequences</taxon>
        <taxon>metagenomes</taxon>
        <taxon>ecological metagenomes</taxon>
    </lineage>
</organism>
<evidence type="ECO:0000259" key="4">
    <source>
        <dbReference type="Pfam" id="PF10431"/>
    </source>
</evidence>
<feature type="domain" description="Clp ATPase C-terminal" evidence="4">
    <location>
        <begin position="1"/>
        <end position="40"/>
    </location>
</feature>
<evidence type="ECO:0000256" key="1">
    <source>
        <dbReference type="ARBA" id="ARBA00022741"/>
    </source>
</evidence>
<protein>
    <submittedName>
        <fullName evidence="5">ATP-dependent Clp protease, ATP-binding subunit ClpC</fullName>
    </submittedName>
</protein>
<feature type="region of interest" description="Disordered" evidence="3">
    <location>
        <begin position="45"/>
        <end position="69"/>
    </location>
</feature>
<evidence type="ECO:0000313" key="5">
    <source>
        <dbReference type="EMBL" id="VAV93831.1"/>
    </source>
</evidence>
<reference evidence="5" key="1">
    <citation type="submission" date="2018-06" db="EMBL/GenBank/DDBJ databases">
        <authorList>
            <person name="Zhirakovskaya E."/>
        </authorList>
    </citation>
    <scope>NUCLEOTIDE SEQUENCE</scope>
</reference>
<sequence length="69" mass="7653">GYDPQLGARPLRRAIQRLLEDPLSEKVLFKEFSAGSTILVTVDPDDPEGLAFDPIETPDKPLVDFAENQ</sequence>
<gene>
    <name evidence="5" type="ORF">MNBD_ACTINO01-781</name>
</gene>
<dbReference type="GO" id="GO:0008233">
    <property type="term" value="F:peptidase activity"/>
    <property type="evidence" value="ECO:0007669"/>
    <property type="project" value="UniProtKB-KW"/>
</dbReference>
<dbReference type="AlphaFoldDB" id="A0A3B0RR75"/>
<evidence type="ECO:0000256" key="3">
    <source>
        <dbReference type="SAM" id="MobiDB-lite"/>
    </source>
</evidence>
<dbReference type="Gene3D" id="1.10.8.60">
    <property type="match status" value="1"/>
</dbReference>
<keyword evidence="2 5" id="KW-0067">ATP-binding</keyword>
<keyword evidence="5" id="KW-0378">Hydrolase</keyword>
<accession>A0A3B0RR75</accession>
<evidence type="ECO:0000256" key="2">
    <source>
        <dbReference type="ARBA" id="ARBA00022840"/>
    </source>
</evidence>
<feature type="non-terminal residue" evidence="5">
    <location>
        <position position="1"/>
    </location>
</feature>
<dbReference type="Pfam" id="PF10431">
    <property type="entry name" value="ClpB_D2-small"/>
    <property type="match status" value="1"/>
</dbReference>
<proteinExistence type="predicted"/>
<name>A0A3B0RR75_9ZZZZ</name>
<keyword evidence="1" id="KW-0547">Nucleotide-binding</keyword>
<dbReference type="GO" id="GO:0006508">
    <property type="term" value="P:proteolysis"/>
    <property type="evidence" value="ECO:0007669"/>
    <property type="project" value="UniProtKB-KW"/>
</dbReference>